<protein>
    <submittedName>
        <fullName evidence="2">Uncharacterized protein</fullName>
    </submittedName>
</protein>
<dbReference type="Proteomes" id="UP001246372">
    <property type="component" value="Unassembled WGS sequence"/>
</dbReference>
<feature type="region of interest" description="Disordered" evidence="1">
    <location>
        <begin position="1"/>
        <end position="22"/>
    </location>
</feature>
<organism evidence="2 3">
    <name type="scientific">Roseateles aquae</name>
    <dbReference type="NCBI Taxonomy" id="3077235"/>
    <lineage>
        <taxon>Bacteria</taxon>
        <taxon>Pseudomonadati</taxon>
        <taxon>Pseudomonadota</taxon>
        <taxon>Betaproteobacteria</taxon>
        <taxon>Burkholderiales</taxon>
        <taxon>Sphaerotilaceae</taxon>
        <taxon>Roseateles</taxon>
    </lineage>
</organism>
<evidence type="ECO:0000256" key="1">
    <source>
        <dbReference type="SAM" id="MobiDB-lite"/>
    </source>
</evidence>
<name>A0ABU3PC31_9BURK</name>
<evidence type="ECO:0000313" key="3">
    <source>
        <dbReference type="Proteomes" id="UP001246372"/>
    </source>
</evidence>
<keyword evidence="3" id="KW-1185">Reference proteome</keyword>
<sequence length="234" mass="25264">MNDRTQPQEQQDAEQASVQGVDAQAVAVARRRRFLKIGASTVPAGLTLASRPVRAWHCNTTSAWGSAQINPVASTTNRNKLTQLTDETWTIANWQSNTIRTAVSGTPPWGVLFSTRTDCKSGGVVPAYVKSYTIGTLFSGASIPAGLSSTNYVWTVLNNGTQFQKYIVTAWLNAKLIANVASCLKSGGTDQLRLMLGGSYSPPNLSGTPWTQTDIVNYLFNNWIVRPTEGAVVP</sequence>
<dbReference type="RefSeq" id="WP_315650685.1">
    <property type="nucleotide sequence ID" value="NZ_JAVXZY010000004.1"/>
</dbReference>
<evidence type="ECO:0000313" key="2">
    <source>
        <dbReference type="EMBL" id="MDT9000135.1"/>
    </source>
</evidence>
<gene>
    <name evidence="2" type="ORF">RQP53_12735</name>
</gene>
<feature type="compositionally biased region" description="Polar residues" evidence="1">
    <location>
        <begin position="1"/>
        <end position="14"/>
    </location>
</feature>
<comment type="caution">
    <text evidence="2">The sequence shown here is derived from an EMBL/GenBank/DDBJ whole genome shotgun (WGS) entry which is preliminary data.</text>
</comment>
<proteinExistence type="predicted"/>
<dbReference type="EMBL" id="JAVXZY010000004">
    <property type="protein sequence ID" value="MDT9000135.1"/>
    <property type="molecule type" value="Genomic_DNA"/>
</dbReference>
<accession>A0ABU3PC31</accession>
<reference evidence="2" key="1">
    <citation type="submission" date="2023-09" db="EMBL/GenBank/DDBJ databases">
        <title>Paucibacter sp. APW11 Genome sequencing and assembly.</title>
        <authorList>
            <person name="Kim I."/>
        </authorList>
    </citation>
    <scope>NUCLEOTIDE SEQUENCE</scope>
    <source>
        <strain evidence="2">APW11</strain>
    </source>
</reference>